<dbReference type="SUPFAM" id="SSF56436">
    <property type="entry name" value="C-type lectin-like"/>
    <property type="match status" value="1"/>
</dbReference>
<dbReference type="InterPro" id="IPR051043">
    <property type="entry name" value="Sulfatase_Mod_Factor_Kinase"/>
</dbReference>
<dbReference type="Pfam" id="PF03781">
    <property type="entry name" value="FGE-sulfatase"/>
    <property type="match status" value="1"/>
</dbReference>
<proteinExistence type="predicted"/>
<gene>
    <name evidence="3" type="ORF">EHO61_11455</name>
</gene>
<sequence>MIRKRFLFVLIFCILLLPGIGNSQENENSDPDTRKTVLWTGEVLGVYRNKGKVKIRIERNSYFADRDEDEIRAVLDVGKKFPLLRKPKMEEIGSFSVETVEIEHEKRGRKSLPSTVELRGSFSLSPNLPDRLLSAGILVGHFGKEKFYQDPAVFDSTDLVRNRLPKALLHPKDGKEMVLVSSGYESNGKILYEQMGYFLFGQGDEPSEDSYNPNFEIPGRDTLEELPSYYMDKYEVTNKEYYKFIKETGTPPPSHWENGIFPNGKEYHPVVNLTYREAELYAKWSGKRIPTEFQWEKAARGTGLTWRLMKDESYEFVSSPREYPFGSEYDSELCNTRESGKKATISVYNLPAKGQSPYGIVGMCGNAPEWTSSPYLPYKGHRLSSIRFGKHLKVIRGGSYSSDKEEAKVYFRDYGGVPNLSSDRKAGLRLVIDAKR</sequence>
<dbReference type="GO" id="GO:0120147">
    <property type="term" value="F:formylglycine-generating oxidase activity"/>
    <property type="evidence" value="ECO:0007669"/>
    <property type="project" value="TreeGrafter"/>
</dbReference>
<dbReference type="PANTHER" id="PTHR23150:SF19">
    <property type="entry name" value="FORMYLGLYCINE-GENERATING ENZYME"/>
    <property type="match status" value="1"/>
</dbReference>
<reference evidence="3" key="1">
    <citation type="journal article" date="2019" name="PLoS Negl. Trop. Dis.">
        <title>Revisiting the worldwide diversity of Leptospira species in the environment.</title>
        <authorList>
            <person name="Vincent A.T."/>
            <person name="Schiettekatte O."/>
            <person name="Bourhy P."/>
            <person name="Veyrier F.J."/>
            <person name="Picardeau M."/>
        </authorList>
    </citation>
    <scope>NUCLEOTIDE SEQUENCE [LARGE SCALE GENOMIC DNA]</scope>
    <source>
        <strain evidence="3">SCS5</strain>
    </source>
</reference>
<dbReference type="EMBL" id="RQEV01000011">
    <property type="protein sequence ID" value="TGK18066.1"/>
    <property type="molecule type" value="Genomic_DNA"/>
</dbReference>
<organism evidence="3 4">
    <name type="scientific">Leptospira fluminis</name>
    <dbReference type="NCBI Taxonomy" id="2484979"/>
    <lineage>
        <taxon>Bacteria</taxon>
        <taxon>Pseudomonadati</taxon>
        <taxon>Spirochaetota</taxon>
        <taxon>Spirochaetia</taxon>
        <taxon>Leptospirales</taxon>
        <taxon>Leptospiraceae</taxon>
        <taxon>Leptospira</taxon>
    </lineage>
</organism>
<evidence type="ECO:0000313" key="4">
    <source>
        <dbReference type="Proteomes" id="UP000297855"/>
    </source>
</evidence>
<dbReference type="InterPro" id="IPR016187">
    <property type="entry name" value="CTDL_fold"/>
</dbReference>
<evidence type="ECO:0000313" key="3">
    <source>
        <dbReference type="EMBL" id="TGK18066.1"/>
    </source>
</evidence>
<accession>A0A4R9GNS0</accession>
<dbReference type="Proteomes" id="UP000297855">
    <property type="component" value="Unassembled WGS sequence"/>
</dbReference>
<keyword evidence="4" id="KW-1185">Reference proteome</keyword>
<dbReference type="InterPro" id="IPR042095">
    <property type="entry name" value="SUMF_sf"/>
</dbReference>
<dbReference type="RefSeq" id="WP_135813719.1">
    <property type="nucleotide sequence ID" value="NZ_RQEV01000011.1"/>
</dbReference>
<dbReference type="AlphaFoldDB" id="A0A4R9GNS0"/>
<dbReference type="OrthoDB" id="9812707at2"/>
<comment type="caution">
    <text evidence="3">The sequence shown here is derived from an EMBL/GenBank/DDBJ whole genome shotgun (WGS) entry which is preliminary data.</text>
</comment>
<dbReference type="InterPro" id="IPR005532">
    <property type="entry name" value="SUMF_dom"/>
</dbReference>
<dbReference type="Gene3D" id="3.90.1580.10">
    <property type="entry name" value="paralog of FGE (formylglycine-generating enzyme)"/>
    <property type="match status" value="1"/>
</dbReference>
<evidence type="ECO:0000259" key="2">
    <source>
        <dbReference type="Pfam" id="PF03781"/>
    </source>
</evidence>
<name>A0A4R9GNS0_9LEPT</name>
<protein>
    <submittedName>
        <fullName evidence="3">Formylglycine-generating enzyme family protein</fullName>
    </submittedName>
</protein>
<feature type="domain" description="Sulfatase-modifying factor enzyme-like" evidence="2">
    <location>
        <begin position="224"/>
        <end position="431"/>
    </location>
</feature>
<feature type="chain" id="PRO_5020345043" evidence="1">
    <location>
        <begin position="24"/>
        <end position="436"/>
    </location>
</feature>
<feature type="signal peptide" evidence="1">
    <location>
        <begin position="1"/>
        <end position="23"/>
    </location>
</feature>
<keyword evidence="1" id="KW-0732">Signal</keyword>
<evidence type="ECO:0000256" key="1">
    <source>
        <dbReference type="SAM" id="SignalP"/>
    </source>
</evidence>
<dbReference type="PANTHER" id="PTHR23150">
    <property type="entry name" value="SULFATASE MODIFYING FACTOR 1, 2"/>
    <property type="match status" value="1"/>
</dbReference>